<dbReference type="STRING" id="409849.ENSPMGP00000029311"/>
<dbReference type="Pfam" id="PF12813">
    <property type="entry name" value="XPG_I_2"/>
    <property type="match status" value="1"/>
</dbReference>
<reference evidence="3" key="2">
    <citation type="submission" date="2025-09" db="UniProtKB">
        <authorList>
            <consortium name="Ensembl"/>
        </authorList>
    </citation>
    <scope>IDENTIFICATION</scope>
</reference>
<evidence type="ECO:0000313" key="4">
    <source>
        <dbReference type="Proteomes" id="UP000261520"/>
    </source>
</evidence>
<name>A0A3B4BKL9_9GOBI</name>
<dbReference type="PANTHER" id="PTHR15665:SF1">
    <property type="entry name" value="PROTEIN ASTEROID HOMOLOG 1"/>
    <property type="match status" value="1"/>
</dbReference>
<dbReference type="AlphaFoldDB" id="A0A3B4BKL9"/>
<comment type="similarity">
    <text evidence="1">Belongs to the asteroid family.</text>
</comment>
<dbReference type="Proteomes" id="UP000261520">
    <property type="component" value="Unplaced"/>
</dbReference>
<reference evidence="3" key="1">
    <citation type="submission" date="2025-08" db="UniProtKB">
        <authorList>
            <consortium name="Ensembl"/>
        </authorList>
    </citation>
    <scope>IDENTIFICATION</scope>
</reference>
<dbReference type="SUPFAM" id="SSF88723">
    <property type="entry name" value="PIN domain-like"/>
    <property type="match status" value="1"/>
</dbReference>
<protein>
    <recommendedName>
        <fullName evidence="2">Asteroid domain-containing protein</fullName>
    </recommendedName>
</protein>
<evidence type="ECO:0000313" key="3">
    <source>
        <dbReference type="Ensembl" id="ENSPMGP00000029311.1"/>
    </source>
</evidence>
<evidence type="ECO:0000259" key="2">
    <source>
        <dbReference type="Pfam" id="PF12813"/>
    </source>
</evidence>
<evidence type="ECO:0000256" key="1">
    <source>
        <dbReference type="ARBA" id="ARBA00007398"/>
    </source>
</evidence>
<dbReference type="Ensembl" id="ENSPMGT00000031196.1">
    <property type="protein sequence ID" value="ENSPMGP00000029311.1"/>
    <property type="gene ID" value="ENSPMGG00000023579.1"/>
</dbReference>
<keyword evidence="4" id="KW-1185">Reference proteome</keyword>
<accession>A0A3B4BKL9</accession>
<proteinExistence type="inferred from homology"/>
<dbReference type="InterPro" id="IPR029060">
    <property type="entry name" value="PIN-like_dom_sf"/>
</dbReference>
<dbReference type="InterPro" id="IPR039436">
    <property type="entry name" value="Asteroid_dom"/>
</dbReference>
<organism evidence="3 4">
    <name type="scientific">Periophthalmus magnuspinnatus</name>
    <dbReference type="NCBI Taxonomy" id="409849"/>
    <lineage>
        <taxon>Eukaryota</taxon>
        <taxon>Metazoa</taxon>
        <taxon>Chordata</taxon>
        <taxon>Craniata</taxon>
        <taxon>Vertebrata</taxon>
        <taxon>Euteleostomi</taxon>
        <taxon>Actinopterygii</taxon>
        <taxon>Neopterygii</taxon>
        <taxon>Teleostei</taxon>
        <taxon>Neoteleostei</taxon>
        <taxon>Acanthomorphata</taxon>
        <taxon>Gobiaria</taxon>
        <taxon>Gobiiformes</taxon>
        <taxon>Gobioidei</taxon>
        <taxon>Gobiidae</taxon>
        <taxon>Oxudercinae</taxon>
        <taxon>Periophthalmus</taxon>
    </lineage>
</organism>
<dbReference type="PANTHER" id="PTHR15665">
    <property type="entry name" value="ASTEROID PROTEIN"/>
    <property type="match status" value="1"/>
</dbReference>
<dbReference type="Gene3D" id="3.40.50.1010">
    <property type="entry name" value="5'-nuclease"/>
    <property type="match status" value="1"/>
</dbReference>
<sequence>MGVQGLTTFVEGNRHFLQDVKFRDSRLLIDGCSLFFYLYFNHGLDQQHGGDYDAFHCLLGQFLSALAACNIHPFVVLDGGMDPSDKKLNTLRQRLESKIKMADNISRSRHGSVLPLLTKEVFIQVLIQSGVPLVQCPSEADKEIACLARQWNCPVLSRDSDFYIFDLPGGYIPLNYFHWTNLNGKASQRYISARLYTTSALCRWFGGLNKDLLPLGAVLAGNDYDTPKEAELLSLIDANIAARCGKGGKGRAPVSRIEGLLAWLSSFSGPTKALAEISRLVEEDARSSAQVRDKKGVVRSKLWACMQEYNITTHSPLALWFSGRKEVPGGWTSVGLPECLAKSAAQGLLAASAVDALVMQRVLLMPQVENAKLASSHFSAICIRQSMYGILLHRFQTRGYVDVFVEEYDRMALNLKKNQVECSSHFIEKHAHLSQASLADRLAVLLETLGVTESSLSLVPLHLRLAVAVTIFWQRESKPTPTQPQLHALLMGFVYGELNLQQCFNSNGFPRFLEVYEDVDAIEDDAAEVLCV</sequence>
<feature type="domain" description="Asteroid" evidence="2">
    <location>
        <begin position="133"/>
        <end position="221"/>
    </location>
</feature>
<dbReference type="InterPro" id="IPR026832">
    <property type="entry name" value="Asteroid"/>
</dbReference>